<organism evidence="5 6">
    <name type="scientific">Litoribacillus peritrichatus</name>
    <dbReference type="NCBI Taxonomy" id="718191"/>
    <lineage>
        <taxon>Bacteria</taxon>
        <taxon>Pseudomonadati</taxon>
        <taxon>Pseudomonadota</taxon>
        <taxon>Gammaproteobacteria</taxon>
        <taxon>Oceanospirillales</taxon>
        <taxon>Oceanospirillaceae</taxon>
        <taxon>Litoribacillus</taxon>
    </lineage>
</organism>
<dbReference type="InterPro" id="IPR012312">
    <property type="entry name" value="Hemerythrin-like"/>
</dbReference>
<keyword evidence="2" id="KW-0479">Metal-binding</keyword>
<dbReference type="Pfam" id="PF01814">
    <property type="entry name" value="Hemerythrin"/>
    <property type="match status" value="1"/>
</dbReference>
<keyword evidence="3" id="KW-0408">Iron</keyword>
<evidence type="ECO:0000256" key="1">
    <source>
        <dbReference type="ARBA" id="ARBA00010587"/>
    </source>
</evidence>
<dbReference type="NCBIfam" id="NF033749">
    <property type="entry name" value="bact_hemeryth"/>
    <property type="match status" value="1"/>
</dbReference>
<dbReference type="EMBL" id="BAABBN010000007">
    <property type="protein sequence ID" value="GAA3931638.1"/>
    <property type="molecule type" value="Genomic_DNA"/>
</dbReference>
<dbReference type="InterPro" id="IPR012827">
    <property type="entry name" value="Hemerythrin_metal-bd"/>
</dbReference>
<evidence type="ECO:0000259" key="4">
    <source>
        <dbReference type="Pfam" id="PF01814"/>
    </source>
</evidence>
<sequence>MTLFRWKPEYAVGIKQIDNQHQTLIALINELHDAIESSFTPEKLNSVLQRLFDYTRYHFTTEENLMEASGYPSDKLKKHKKQHQLFIAELNGCQTDLDSMSVEDAIIIQEFLVNWLKNHILKIDTQLAEYLISHPIQTPQSNETPDSSANLAENTRRIAEEIKEIAEHAYRDTLPKEQAVRLLYLADKLLNSLEQP</sequence>
<reference evidence="6" key="1">
    <citation type="journal article" date="2019" name="Int. J. Syst. Evol. Microbiol.">
        <title>The Global Catalogue of Microorganisms (GCM) 10K type strain sequencing project: providing services to taxonomists for standard genome sequencing and annotation.</title>
        <authorList>
            <consortium name="The Broad Institute Genomics Platform"/>
            <consortium name="The Broad Institute Genome Sequencing Center for Infectious Disease"/>
            <person name="Wu L."/>
            <person name="Ma J."/>
        </authorList>
    </citation>
    <scope>NUCLEOTIDE SEQUENCE [LARGE SCALE GENOMIC DNA]</scope>
    <source>
        <strain evidence="6">JCM 17551</strain>
    </source>
</reference>
<proteinExistence type="inferred from homology"/>
<dbReference type="CDD" id="cd12107">
    <property type="entry name" value="Hemerythrin"/>
    <property type="match status" value="1"/>
</dbReference>
<dbReference type="Proteomes" id="UP001501565">
    <property type="component" value="Unassembled WGS sequence"/>
</dbReference>
<protein>
    <recommendedName>
        <fullName evidence="4">Hemerythrin-like domain-containing protein</fullName>
    </recommendedName>
</protein>
<evidence type="ECO:0000313" key="6">
    <source>
        <dbReference type="Proteomes" id="UP001501565"/>
    </source>
</evidence>
<keyword evidence="6" id="KW-1185">Reference proteome</keyword>
<dbReference type="RefSeq" id="WP_344799438.1">
    <property type="nucleotide sequence ID" value="NZ_BAABBN010000007.1"/>
</dbReference>
<dbReference type="SUPFAM" id="SSF47188">
    <property type="entry name" value="Hemerythrin-like"/>
    <property type="match status" value="1"/>
</dbReference>
<evidence type="ECO:0000256" key="3">
    <source>
        <dbReference type="ARBA" id="ARBA00023004"/>
    </source>
</evidence>
<accession>A0ABP7MZY4</accession>
<dbReference type="NCBIfam" id="TIGR02481">
    <property type="entry name" value="hemeryth_dom"/>
    <property type="match status" value="1"/>
</dbReference>
<evidence type="ECO:0000313" key="5">
    <source>
        <dbReference type="EMBL" id="GAA3931638.1"/>
    </source>
</evidence>
<dbReference type="InterPro" id="IPR035938">
    <property type="entry name" value="Hemerythrin-like_sf"/>
</dbReference>
<dbReference type="PANTHER" id="PTHR37164:SF1">
    <property type="entry name" value="BACTERIOHEMERYTHRIN"/>
    <property type="match status" value="1"/>
</dbReference>
<comment type="similarity">
    <text evidence="1">Belongs to the hemerythrin family.</text>
</comment>
<comment type="caution">
    <text evidence="5">The sequence shown here is derived from an EMBL/GenBank/DDBJ whole genome shotgun (WGS) entry which is preliminary data.</text>
</comment>
<feature type="domain" description="Hemerythrin-like" evidence="4">
    <location>
        <begin position="13"/>
        <end position="130"/>
    </location>
</feature>
<dbReference type="InterPro" id="IPR050669">
    <property type="entry name" value="Hemerythrin"/>
</dbReference>
<name>A0ABP7MZY4_9GAMM</name>
<dbReference type="PANTHER" id="PTHR37164">
    <property type="entry name" value="BACTERIOHEMERYTHRIN"/>
    <property type="match status" value="1"/>
</dbReference>
<gene>
    <name evidence="5" type="ORF">GCM10022277_30610</name>
</gene>
<dbReference type="Gene3D" id="1.20.120.50">
    <property type="entry name" value="Hemerythrin-like"/>
    <property type="match status" value="1"/>
</dbReference>
<evidence type="ECO:0000256" key="2">
    <source>
        <dbReference type="ARBA" id="ARBA00022723"/>
    </source>
</evidence>